<reference evidence="3 4" key="1">
    <citation type="submission" date="2019-02" db="EMBL/GenBank/DDBJ databases">
        <title>Flavobacterium sp. RD-2-33 isolated from forest soil.</title>
        <authorList>
            <person name="Chaudhary D.K."/>
        </authorList>
    </citation>
    <scope>NUCLEOTIDE SEQUENCE [LARGE SCALE GENOMIC DNA]</scope>
    <source>
        <strain evidence="3 4">RD-2-33</strain>
    </source>
</reference>
<evidence type="ECO:0000313" key="3">
    <source>
        <dbReference type="EMBL" id="TBX67516.1"/>
    </source>
</evidence>
<sequence>MKTTHILLIDDNDIDNFITHHVISKAEIAEKITVKNSAIEALEYLRTIRDDFEQFPDLIFLDVAMPLMDGFGFLNEIIKFPKLIENQCFVAMLTSSNNKDDIERAMQYSVVKKYFNKPLKIEMLADIR</sequence>
<dbReference type="Gene3D" id="3.40.50.2300">
    <property type="match status" value="1"/>
</dbReference>
<dbReference type="EMBL" id="SJPE01000011">
    <property type="protein sequence ID" value="TBX67516.1"/>
    <property type="molecule type" value="Genomic_DNA"/>
</dbReference>
<feature type="modified residue" description="4-aspartylphosphate" evidence="1">
    <location>
        <position position="62"/>
    </location>
</feature>
<evidence type="ECO:0000259" key="2">
    <source>
        <dbReference type="PROSITE" id="PS50110"/>
    </source>
</evidence>
<dbReference type="PANTHER" id="PTHR44520:SF2">
    <property type="entry name" value="RESPONSE REGULATOR RCP1"/>
    <property type="match status" value="1"/>
</dbReference>
<dbReference type="RefSeq" id="WP_131476394.1">
    <property type="nucleotide sequence ID" value="NZ_SJPE01000011.1"/>
</dbReference>
<dbReference type="Pfam" id="PF00072">
    <property type="entry name" value="Response_reg"/>
    <property type="match status" value="1"/>
</dbReference>
<dbReference type="AlphaFoldDB" id="A0A4Q9YV59"/>
<evidence type="ECO:0000313" key="4">
    <source>
        <dbReference type="Proteomes" id="UP000293300"/>
    </source>
</evidence>
<dbReference type="PROSITE" id="PS50110">
    <property type="entry name" value="RESPONSE_REGULATORY"/>
    <property type="match status" value="1"/>
</dbReference>
<dbReference type="SUPFAM" id="SSF52172">
    <property type="entry name" value="CheY-like"/>
    <property type="match status" value="1"/>
</dbReference>
<dbReference type="SMART" id="SM00448">
    <property type="entry name" value="REC"/>
    <property type="match status" value="1"/>
</dbReference>
<keyword evidence="1" id="KW-0597">Phosphoprotein</keyword>
<keyword evidence="4" id="KW-1185">Reference proteome</keyword>
<dbReference type="InterPro" id="IPR011006">
    <property type="entry name" value="CheY-like_superfamily"/>
</dbReference>
<comment type="caution">
    <text evidence="3">The sequence shown here is derived from an EMBL/GenBank/DDBJ whole genome shotgun (WGS) entry which is preliminary data.</text>
</comment>
<dbReference type="InterPro" id="IPR001789">
    <property type="entry name" value="Sig_transdc_resp-reg_receiver"/>
</dbReference>
<dbReference type="PANTHER" id="PTHR44520">
    <property type="entry name" value="RESPONSE REGULATOR RCP1-RELATED"/>
    <property type="match status" value="1"/>
</dbReference>
<dbReference type="GO" id="GO:0000160">
    <property type="term" value="P:phosphorelay signal transduction system"/>
    <property type="evidence" value="ECO:0007669"/>
    <property type="project" value="InterPro"/>
</dbReference>
<protein>
    <submittedName>
        <fullName evidence="3">Response regulator</fullName>
    </submittedName>
</protein>
<name>A0A4Q9YV59_9FLAO</name>
<dbReference type="OrthoDB" id="673128at2"/>
<dbReference type="InterPro" id="IPR052893">
    <property type="entry name" value="TCS_response_regulator"/>
</dbReference>
<dbReference type="Proteomes" id="UP000293300">
    <property type="component" value="Unassembled WGS sequence"/>
</dbReference>
<accession>A0A4Q9YV59</accession>
<evidence type="ECO:0000256" key="1">
    <source>
        <dbReference type="PROSITE-ProRule" id="PRU00169"/>
    </source>
</evidence>
<proteinExistence type="predicted"/>
<feature type="domain" description="Response regulatory" evidence="2">
    <location>
        <begin position="5"/>
        <end position="128"/>
    </location>
</feature>
<gene>
    <name evidence="3" type="ORF">EZL74_09605</name>
</gene>
<organism evidence="3 4">
    <name type="scientific">Flavobacterium silvisoli</name>
    <dbReference type="NCBI Taxonomy" id="2529433"/>
    <lineage>
        <taxon>Bacteria</taxon>
        <taxon>Pseudomonadati</taxon>
        <taxon>Bacteroidota</taxon>
        <taxon>Flavobacteriia</taxon>
        <taxon>Flavobacteriales</taxon>
        <taxon>Flavobacteriaceae</taxon>
        <taxon>Flavobacterium</taxon>
    </lineage>
</organism>